<dbReference type="EC" id="2.7.1.49" evidence="1"/>
<evidence type="ECO:0000313" key="2">
    <source>
        <dbReference type="Proteomes" id="UP000304953"/>
    </source>
</evidence>
<organism evidence="1 2">
    <name type="scientific">Petralouisia muris</name>
    <dbReference type="NCBI Taxonomy" id="3032872"/>
    <lineage>
        <taxon>Bacteria</taxon>
        <taxon>Bacillati</taxon>
        <taxon>Bacillota</taxon>
        <taxon>Clostridia</taxon>
        <taxon>Lachnospirales</taxon>
        <taxon>Lachnospiraceae</taxon>
        <taxon>Petralouisia</taxon>
    </lineage>
</organism>
<gene>
    <name evidence="1" type="primary">thiD</name>
    <name evidence="1" type="ORF">E5329_11805</name>
</gene>
<accession>A0AC61RW95</accession>
<sequence>MKTVLTIAGSDCSGGAGIQADLKTIAAHGLYGESVITALTAQNTMGVAEIVPVSPDFLEKQLECIFTDIVPNAVKIGMITGISQMKVIKKGLEHWQPKHVVMDTVMVSSSGRKLMEPEAISFYQKELLPLAEIYTPNLPEAELLLKTTIKTKEERVAAAREFALQYKGIVYLKGGHEEAFADDLLYLDGEPVWMLGKHIENPNTHGTGCTLSSAIACGLAQGFGAEESARNAKEYITGAIADGMNLGKGNGPLNHMYRINRSQPGF</sequence>
<keyword evidence="1" id="KW-0808">Transferase</keyword>
<dbReference type="EMBL" id="SRYA01000021">
    <property type="protein sequence ID" value="TGY95997.1"/>
    <property type="molecule type" value="Genomic_DNA"/>
</dbReference>
<keyword evidence="1" id="KW-0418">Kinase</keyword>
<comment type="caution">
    <text evidence="1">The sequence shown here is derived from an EMBL/GenBank/DDBJ whole genome shotgun (WGS) entry which is preliminary data.</text>
</comment>
<evidence type="ECO:0000313" key="1">
    <source>
        <dbReference type="EMBL" id="TGY95997.1"/>
    </source>
</evidence>
<dbReference type="Proteomes" id="UP000304953">
    <property type="component" value="Unassembled WGS sequence"/>
</dbReference>
<name>A0AC61RW95_9FIRM</name>
<proteinExistence type="predicted"/>
<reference evidence="1" key="1">
    <citation type="submission" date="2019-04" db="EMBL/GenBank/DDBJ databases">
        <title>Microbes associate with the intestines of laboratory mice.</title>
        <authorList>
            <person name="Navarre W."/>
            <person name="Wong E."/>
            <person name="Huang K."/>
            <person name="Tropini C."/>
            <person name="Ng K."/>
            <person name="Yu B."/>
        </authorList>
    </citation>
    <scope>NUCLEOTIDE SEQUENCE</scope>
    <source>
        <strain evidence="1">NM01_1-7b</strain>
    </source>
</reference>
<keyword evidence="2" id="KW-1185">Reference proteome</keyword>
<dbReference type="EC" id="2.7.4.7" evidence="1"/>
<protein>
    <submittedName>
        <fullName evidence="1">Bifunctional hydroxymethylpyrimidine kinase/phosphomethylpyrimidine kinase</fullName>
        <ecNumber evidence="1">2.7.1.49</ecNumber>
        <ecNumber evidence="1">2.7.4.7</ecNumber>
    </submittedName>
</protein>